<evidence type="ECO:0000256" key="1">
    <source>
        <dbReference type="ARBA" id="ARBA00008061"/>
    </source>
</evidence>
<evidence type="ECO:0000256" key="6">
    <source>
        <dbReference type="ARBA" id="ARBA00024062"/>
    </source>
</evidence>
<dbReference type="Gene3D" id="2.60.40.1180">
    <property type="entry name" value="Golgi alpha-mannosidase II"/>
    <property type="match status" value="1"/>
</dbReference>
<dbReference type="Proteomes" id="UP001333710">
    <property type="component" value="Chromosome"/>
</dbReference>
<accession>A0AA48HQJ7</accession>
<dbReference type="SUPFAM" id="SSF81296">
    <property type="entry name" value="E set domains"/>
    <property type="match status" value="5"/>
</dbReference>
<dbReference type="GO" id="GO:0005975">
    <property type="term" value="P:carbohydrate metabolic process"/>
    <property type="evidence" value="ECO:0007669"/>
    <property type="project" value="InterPro"/>
</dbReference>
<dbReference type="SMART" id="SM00642">
    <property type="entry name" value="Aamy"/>
    <property type="match status" value="1"/>
</dbReference>
<dbReference type="GO" id="GO:0051060">
    <property type="term" value="F:pullulanase activity"/>
    <property type="evidence" value="ECO:0007669"/>
    <property type="project" value="UniProtKB-EC"/>
</dbReference>
<gene>
    <name evidence="10" type="ORF">MACH26_23730</name>
</gene>
<proteinExistence type="inferred from homology"/>
<dbReference type="KEGG" id="pmaw:MACH26_23730"/>
<dbReference type="Gene3D" id="3.20.20.80">
    <property type="entry name" value="Glycosidases"/>
    <property type="match status" value="1"/>
</dbReference>
<name>A0AA48HQJ7_9ALTE</name>
<evidence type="ECO:0000313" key="11">
    <source>
        <dbReference type="Proteomes" id="UP001333710"/>
    </source>
</evidence>
<sequence>MKIPNNKLSLIVSGLLGLTLMSCSSDKLELPEVTPPTITPDTPEPLSCDAPEVANEAGDSCVLPPATVTAQGNEAVIFYNRPDGEYDGWVLHLWNNDACPDTVAEPTTWPDGPSIAGVDPAYGGYFIIPLMEDYSDCMNFIVHDADGNKDLSQQDRMMDLSGDRMAWTLSGVPDVFYEAIVEIPVTVQNAEVHWVYSDTLVWGADTSQYSDIRLYWSENGNLQFDAETGIDGDNFVSLTFSEAENSEAALALNQSQWDSLSIDAELSQIKQMLKSQLVVVASDHDGEIAAATRVQIAPVLDDLYTSGDNDADEASYGPHFSESEVTLNLWAPTAQDVKLNLYDSDKSLLISSDMSYDGDTGIWTYTGNAADLDRKFYRFEVTVFHPVENAVVNTEATDPYSVSVSTNGRYSQIVNLADDDLKPANWDDHVSPELENFEDAVIYEAHIRDFSALDSSVSQENRGKYLAYTDSNSVAVQHLQALTEKGLNFYHIMPANDIATINEDESQTINLDNTVAELCAINGNAPVCGVEDDNTTLLSVFESYDPATEDAQALVSAIRGLDSFNWGYDPHHFNVPEGSYSSDPDGTVRILEMRAMIKALHDMGLRVALDVVYNHTSSSGTNLNSVFDKVVPGYYHRYNRTTGDIERSTCCENTATENRMMAKFMQDSLVLWAEQYRYDSFRFDLMGHIPKDAILESWEAVKAVDPDNYFYGEGWDFGEVGGDRLFEQATQKNMAGTEVGTFNDQIREAIRGAAMFSGDTGSGTLRVQDKIRMSLAGTLTDFQFVSSTDAFIKTNTIGGYATDPADIINYVSKHDNETLWDQLNYTLPADISLQDRVRAQNISMATTLLSQGIPFLQQGGDLLRSKSMDRNTYDAGDWFNRIDFSMNSNNWNVGVPLQSENGGRWDEIRPILADSNRAASMSDIQFAAEVFREYLEIRQSTKLFRLTTGEQVKERIGFHNVGSDQQAGLIVMSIDDGTGLEDLDPLYDAVVVVINTTDSSVTHSIPTASGFALHPVLTNSIDTQVISASFNENGESGEFTVPAYSLAVFVKAQQGAQGMGLNQYATIGTPDLPVYGNTAVYIRGSMNDWGTSNPMSYQGSGLYQASLSLEEGVTYEFKFASEDWATVNFGGGANGDIVNTGEPLELGFGNNLMFTPDSSESYIFEVDATDAQAPVITVRVEQPFPGTTVFLRGSMNDWSENNPFVYDGAGIYSVVVDLAAGDYEFKVASADWETVNLGGNGDALSLESEYGLFAGAGNIQMSVASEGTYIFTLDAANLDAITLSVYQGGMYGDTPVFVRGTMNDWSTSNQMEFDGVKLYTAEIELSAGSYEFKVASEDWATVDLGAGSQGNTVTIGERVTLAPVGGDLSLDVSESGIYLFEVIGPSTEAPDIRVTRQ</sequence>
<dbReference type="Pfam" id="PF11852">
    <property type="entry name" value="Pullul_strch_C"/>
    <property type="match status" value="1"/>
</dbReference>
<dbReference type="Pfam" id="PF02922">
    <property type="entry name" value="CBM_48"/>
    <property type="match status" value="1"/>
</dbReference>
<feature type="domain" description="Glycosyl hydrolase family 13 catalytic" evidence="9">
    <location>
        <begin position="535"/>
        <end position="885"/>
    </location>
</feature>
<comment type="catalytic activity">
    <reaction evidence="5">
        <text>Hydrolysis of (1-&gt;6)-alpha-D-glucosidic linkages in pullulan, amylopectin and glycogen, and in the alpha- and beta-limit dextrins of amylopectin and glycogen.</text>
        <dbReference type="EC" id="3.2.1.41"/>
    </reaction>
</comment>
<dbReference type="InterPro" id="IPR013780">
    <property type="entry name" value="Glyco_hydro_b"/>
</dbReference>
<evidence type="ECO:0000313" key="10">
    <source>
        <dbReference type="EMBL" id="BDX06852.1"/>
    </source>
</evidence>
<dbReference type="CDD" id="cd02861">
    <property type="entry name" value="E_set_pullulanase_like"/>
    <property type="match status" value="3"/>
</dbReference>
<evidence type="ECO:0000256" key="8">
    <source>
        <dbReference type="ARBA" id="ARBA00031076"/>
    </source>
</evidence>
<dbReference type="CDD" id="cd10315">
    <property type="entry name" value="CBM41_pullulanase"/>
    <property type="match status" value="1"/>
</dbReference>
<dbReference type="InterPro" id="IPR013783">
    <property type="entry name" value="Ig-like_fold"/>
</dbReference>
<protein>
    <recommendedName>
        <fullName evidence="6">pullulanase</fullName>
        <ecNumber evidence="6">3.2.1.41</ecNumber>
    </recommendedName>
    <alternativeName>
        <fullName evidence="7">Alpha-dextrin endo-1,6-alpha-glucosidase</fullName>
    </alternativeName>
    <alternativeName>
        <fullName evidence="8">Pullulan 6-glucanohydrolase</fullName>
    </alternativeName>
</protein>
<dbReference type="Gene3D" id="2.60.40.10">
    <property type="entry name" value="Immunoglobulins"/>
    <property type="match status" value="4"/>
</dbReference>
<dbReference type="SUPFAM" id="SSF51011">
    <property type="entry name" value="Glycosyl hydrolase domain"/>
    <property type="match status" value="1"/>
</dbReference>
<evidence type="ECO:0000256" key="3">
    <source>
        <dbReference type="ARBA" id="ARBA00022801"/>
    </source>
</evidence>
<dbReference type="SUPFAM" id="SSF49452">
    <property type="entry name" value="Starch-binding domain-like"/>
    <property type="match status" value="1"/>
</dbReference>
<dbReference type="InterPro" id="IPR004193">
    <property type="entry name" value="Glyco_hydro_13_N"/>
</dbReference>
<dbReference type="CDD" id="cd02860">
    <property type="entry name" value="E_set_Pullulanase"/>
    <property type="match status" value="1"/>
</dbReference>
<dbReference type="PANTHER" id="PTHR43002">
    <property type="entry name" value="GLYCOGEN DEBRANCHING ENZYME"/>
    <property type="match status" value="1"/>
</dbReference>
<keyword evidence="2" id="KW-0732">Signal</keyword>
<dbReference type="InterPro" id="IPR040671">
    <property type="entry name" value="Pullulanase_N2"/>
</dbReference>
<evidence type="ECO:0000256" key="2">
    <source>
        <dbReference type="ARBA" id="ARBA00022729"/>
    </source>
</evidence>
<dbReference type="Pfam" id="PF18494">
    <property type="entry name" value="Pullulanase_Ins"/>
    <property type="match status" value="1"/>
</dbReference>
<dbReference type="CDD" id="cd11341">
    <property type="entry name" value="AmyAc_Pullulanase_LD-like"/>
    <property type="match status" value="1"/>
</dbReference>
<dbReference type="Gene3D" id="2.60.40.1130">
    <property type="entry name" value="Rab geranylgeranyltransferase alpha-subunit, insert domain"/>
    <property type="match status" value="1"/>
</dbReference>
<reference evidence="10" key="1">
    <citation type="submission" date="2023-01" db="EMBL/GenBank/DDBJ databases">
        <title>Complete genome sequence of Planctobacterium marinum strain Dej080120_11.</title>
        <authorList>
            <person name="Ueki S."/>
            <person name="Maruyama F."/>
        </authorList>
    </citation>
    <scope>NUCLEOTIDE SEQUENCE</scope>
    <source>
        <strain evidence="10">Dej080120_11</strain>
    </source>
</reference>
<keyword evidence="4" id="KW-0326">Glycosidase</keyword>
<dbReference type="InterPro" id="IPR017853">
    <property type="entry name" value="GH"/>
</dbReference>
<dbReference type="InterPro" id="IPR013784">
    <property type="entry name" value="Carb-bd-like_fold"/>
</dbReference>
<dbReference type="Gene3D" id="2.60.40.1110">
    <property type="match status" value="1"/>
</dbReference>
<dbReference type="Pfam" id="PF17967">
    <property type="entry name" value="Pullulanase_N2"/>
    <property type="match status" value="1"/>
</dbReference>
<evidence type="ECO:0000259" key="9">
    <source>
        <dbReference type="SMART" id="SM00642"/>
    </source>
</evidence>
<keyword evidence="11" id="KW-1185">Reference proteome</keyword>
<dbReference type="Pfam" id="PF03714">
    <property type="entry name" value="PUD"/>
    <property type="match status" value="1"/>
</dbReference>
<dbReference type="InterPro" id="IPR005323">
    <property type="entry name" value="CBM41_pullulanase"/>
</dbReference>
<dbReference type="InterPro" id="IPR006047">
    <property type="entry name" value="GH13_cat_dom"/>
</dbReference>
<evidence type="ECO:0000256" key="7">
    <source>
        <dbReference type="ARBA" id="ARBA00029618"/>
    </source>
</evidence>
<dbReference type="EMBL" id="AP027272">
    <property type="protein sequence ID" value="BDX06852.1"/>
    <property type="molecule type" value="Genomic_DNA"/>
</dbReference>
<organism evidence="10 11">
    <name type="scientific">Planctobacterium marinum</name>
    <dbReference type="NCBI Taxonomy" id="1631968"/>
    <lineage>
        <taxon>Bacteria</taxon>
        <taxon>Pseudomonadati</taxon>
        <taxon>Pseudomonadota</taxon>
        <taxon>Gammaproteobacteria</taxon>
        <taxon>Alteromonadales</taxon>
        <taxon>Alteromonadaceae</taxon>
        <taxon>Planctobacterium</taxon>
    </lineage>
</organism>
<dbReference type="EC" id="3.2.1.41" evidence="6"/>
<dbReference type="InterPro" id="IPR014756">
    <property type="entry name" value="Ig_E-set"/>
</dbReference>
<keyword evidence="3" id="KW-0378">Hydrolase</keyword>
<evidence type="ECO:0000256" key="5">
    <source>
        <dbReference type="ARBA" id="ARBA00023965"/>
    </source>
</evidence>
<dbReference type="SUPFAM" id="SSF51445">
    <property type="entry name" value="(Trans)glycosidases"/>
    <property type="match status" value="1"/>
</dbReference>
<dbReference type="InterPro" id="IPR041111">
    <property type="entry name" value="Pullulanase_Ins"/>
</dbReference>
<evidence type="ECO:0000256" key="4">
    <source>
        <dbReference type="ARBA" id="ARBA00023295"/>
    </source>
</evidence>
<dbReference type="InterPro" id="IPR024561">
    <property type="entry name" value="Pullul_strch_C"/>
</dbReference>
<dbReference type="GO" id="GO:0030246">
    <property type="term" value="F:carbohydrate binding"/>
    <property type="evidence" value="ECO:0007669"/>
    <property type="project" value="InterPro"/>
</dbReference>
<comment type="similarity">
    <text evidence="1">Belongs to the glycosyl hydrolase 13 family.</text>
</comment>
<dbReference type="RefSeq" id="WP_338292849.1">
    <property type="nucleotide sequence ID" value="NZ_AP027272.1"/>
</dbReference>
<dbReference type="PROSITE" id="PS51257">
    <property type="entry name" value="PROKAR_LIPOPROTEIN"/>
    <property type="match status" value="1"/>
</dbReference>